<dbReference type="Proteomes" id="UP001499882">
    <property type="component" value="Unassembled WGS sequence"/>
</dbReference>
<dbReference type="PANTHER" id="PTHR33204">
    <property type="entry name" value="TRANSCRIPTIONAL REGULATOR, MARR FAMILY"/>
    <property type="match status" value="1"/>
</dbReference>
<dbReference type="SUPFAM" id="SSF55718">
    <property type="entry name" value="SCP-like"/>
    <property type="match status" value="1"/>
</dbReference>
<dbReference type="Pfam" id="PF01638">
    <property type="entry name" value="HxlR"/>
    <property type="match status" value="1"/>
</dbReference>
<dbReference type="InterPro" id="IPR011991">
    <property type="entry name" value="ArsR-like_HTH"/>
</dbReference>
<evidence type="ECO:0000313" key="6">
    <source>
        <dbReference type="Proteomes" id="UP001499882"/>
    </source>
</evidence>
<feature type="domain" description="HTH hxlR-type" evidence="4">
    <location>
        <begin position="26"/>
        <end position="121"/>
    </location>
</feature>
<sequence>MPTLLSAVYWSWEHGRCAMSSYGQFCPVAKAMEVLDERWTLLVVRELMAGSTRFNELRRGNPKMSPALLSKRLRSLERAGVIRRDEVDGRTSYHLTDCGMELKPVVEGLGAWGIRWIGELGEDDLDPHLLLWDIRRSVPLDQWPRSRTVVRFEFTDQPAGTAQWWLCVNGDDADVCDYDPGFDVTATVVTTLATMVRLWRVDRTWEDALRAGDARIDAPSDVRRELPAWLGQMSLGVVPHPIREPSLG</sequence>
<dbReference type="EMBL" id="BAABKN010000023">
    <property type="protein sequence ID" value="GAA4748586.1"/>
    <property type="molecule type" value="Genomic_DNA"/>
</dbReference>
<evidence type="ECO:0000256" key="1">
    <source>
        <dbReference type="ARBA" id="ARBA00023015"/>
    </source>
</evidence>
<evidence type="ECO:0000256" key="2">
    <source>
        <dbReference type="ARBA" id="ARBA00023125"/>
    </source>
</evidence>
<dbReference type="Gene3D" id="1.10.10.10">
    <property type="entry name" value="Winged helix-like DNA-binding domain superfamily/Winged helix DNA-binding domain"/>
    <property type="match status" value="1"/>
</dbReference>
<dbReference type="RefSeq" id="WP_345528400.1">
    <property type="nucleotide sequence ID" value="NZ_BAABKN010000023.1"/>
</dbReference>
<dbReference type="InterPro" id="IPR036390">
    <property type="entry name" value="WH_DNA-bd_sf"/>
</dbReference>
<dbReference type="InterPro" id="IPR036527">
    <property type="entry name" value="SCP2_sterol-bd_dom_sf"/>
</dbReference>
<evidence type="ECO:0000256" key="3">
    <source>
        <dbReference type="ARBA" id="ARBA00023163"/>
    </source>
</evidence>
<protein>
    <submittedName>
        <fullName evidence="5">Helix-turn-helix domain-containing protein</fullName>
    </submittedName>
</protein>
<accession>A0ABP8Z7A3</accession>
<proteinExistence type="predicted"/>
<dbReference type="InterPro" id="IPR036388">
    <property type="entry name" value="WH-like_DNA-bd_sf"/>
</dbReference>
<comment type="caution">
    <text evidence="5">The sequence shown here is derived from an EMBL/GenBank/DDBJ whole genome shotgun (WGS) entry which is preliminary data.</text>
</comment>
<keyword evidence="2" id="KW-0238">DNA-binding</keyword>
<evidence type="ECO:0000313" key="5">
    <source>
        <dbReference type="EMBL" id="GAA4748586.1"/>
    </source>
</evidence>
<dbReference type="SUPFAM" id="SSF46785">
    <property type="entry name" value="Winged helix' DNA-binding domain"/>
    <property type="match status" value="1"/>
</dbReference>
<keyword evidence="3" id="KW-0804">Transcription</keyword>
<keyword evidence="1" id="KW-0805">Transcription regulation</keyword>
<dbReference type="PANTHER" id="PTHR33204:SF18">
    <property type="entry name" value="TRANSCRIPTIONAL REGULATORY PROTEIN"/>
    <property type="match status" value="1"/>
</dbReference>
<gene>
    <name evidence="5" type="ORF">GCM10023350_36900</name>
</gene>
<evidence type="ECO:0000259" key="4">
    <source>
        <dbReference type="PROSITE" id="PS51118"/>
    </source>
</evidence>
<keyword evidence="6" id="KW-1185">Reference proteome</keyword>
<name>A0ABP8Z7A3_9ACTN</name>
<dbReference type="PROSITE" id="PS51118">
    <property type="entry name" value="HTH_HXLR"/>
    <property type="match status" value="1"/>
</dbReference>
<dbReference type="InterPro" id="IPR002577">
    <property type="entry name" value="HTH_HxlR"/>
</dbReference>
<organism evidence="5 6">
    <name type="scientific">Nocardioides endophyticus</name>
    <dbReference type="NCBI Taxonomy" id="1353775"/>
    <lineage>
        <taxon>Bacteria</taxon>
        <taxon>Bacillati</taxon>
        <taxon>Actinomycetota</taxon>
        <taxon>Actinomycetes</taxon>
        <taxon>Propionibacteriales</taxon>
        <taxon>Nocardioidaceae</taxon>
        <taxon>Nocardioides</taxon>
    </lineage>
</organism>
<dbReference type="CDD" id="cd00090">
    <property type="entry name" value="HTH_ARSR"/>
    <property type="match status" value="1"/>
</dbReference>
<reference evidence="6" key="1">
    <citation type="journal article" date="2019" name="Int. J. Syst. Evol. Microbiol.">
        <title>The Global Catalogue of Microorganisms (GCM) 10K type strain sequencing project: providing services to taxonomists for standard genome sequencing and annotation.</title>
        <authorList>
            <consortium name="The Broad Institute Genomics Platform"/>
            <consortium name="The Broad Institute Genome Sequencing Center for Infectious Disease"/>
            <person name="Wu L."/>
            <person name="Ma J."/>
        </authorList>
    </citation>
    <scope>NUCLEOTIDE SEQUENCE [LARGE SCALE GENOMIC DNA]</scope>
    <source>
        <strain evidence="6">JCM 18532</strain>
    </source>
</reference>